<feature type="active site" description="Proton acceptor" evidence="4">
    <location>
        <position position="150"/>
    </location>
</feature>
<dbReference type="PROSITE" id="PS51635">
    <property type="entry name" value="PNPLA"/>
    <property type="match status" value="1"/>
</dbReference>
<keyword evidence="7" id="KW-1185">Reference proteome</keyword>
<evidence type="ECO:0000259" key="5">
    <source>
        <dbReference type="PROSITE" id="PS51635"/>
    </source>
</evidence>
<sequence>MKIGLVMSGGAVHGMAHLGTLKALTELQIPIHALSGVSSGAIAGAFYAAGFAPEEIFEIATRISYWQLARPAFNKRGLIRLDNLEKEFVKYLGNKTFEDLSLPFYICATDLRQGTTIYFSSGELIKPLLASNTVPVLSPPVEYQNYLLVDGGLLNNLPVECLVNITDFRIASHVNPMNSEAELKTFRSILERTCHLAVNNTVEPRLSFCNLVIEPPLLKYFSLTDLKNARKMFEAGYEHTLSLSDKLLALKD</sequence>
<dbReference type="SUPFAM" id="SSF52151">
    <property type="entry name" value="FabD/lysophospholipase-like"/>
    <property type="match status" value="1"/>
</dbReference>
<evidence type="ECO:0000313" key="7">
    <source>
        <dbReference type="Proteomes" id="UP000514509"/>
    </source>
</evidence>
<dbReference type="Proteomes" id="UP000514509">
    <property type="component" value="Chromosome"/>
</dbReference>
<evidence type="ECO:0000313" key="6">
    <source>
        <dbReference type="EMBL" id="QMU28810.1"/>
    </source>
</evidence>
<reference evidence="6 7" key="1">
    <citation type="submission" date="2020-06" db="EMBL/GenBank/DDBJ databases">
        <authorList>
            <person name="Hwang Y.J."/>
        </authorList>
    </citation>
    <scope>NUCLEOTIDE SEQUENCE [LARGE SCALE GENOMIC DNA]</scope>
    <source>
        <strain evidence="6 7">KUDC8001</strain>
    </source>
</reference>
<dbReference type="RefSeq" id="WP_182415991.1">
    <property type="nucleotide sequence ID" value="NZ_CP055153.1"/>
</dbReference>
<evidence type="ECO:0000256" key="1">
    <source>
        <dbReference type="ARBA" id="ARBA00022801"/>
    </source>
</evidence>
<dbReference type="GO" id="GO:0016787">
    <property type="term" value="F:hydrolase activity"/>
    <property type="evidence" value="ECO:0007669"/>
    <property type="project" value="UniProtKB-UniRule"/>
</dbReference>
<organism evidence="6 7">
    <name type="scientific">Adhaeribacter radiodurans</name>
    <dbReference type="NCBI Taxonomy" id="2745197"/>
    <lineage>
        <taxon>Bacteria</taxon>
        <taxon>Pseudomonadati</taxon>
        <taxon>Bacteroidota</taxon>
        <taxon>Cytophagia</taxon>
        <taxon>Cytophagales</taxon>
        <taxon>Hymenobacteraceae</taxon>
        <taxon>Adhaeribacter</taxon>
    </lineage>
</organism>
<dbReference type="PANTHER" id="PTHR14226:SF78">
    <property type="entry name" value="SLR0060 PROTEIN"/>
    <property type="match status" value="1"/>
</dbReference>
<dbReference type="GO" id="GO:0016042">
    <property type="term" value="P:lipid catabolic process"/>
    <property type="evidence" value="ECO:0007669"/>
    <property type="project" value="UniProtKB-UniRule"/>
</dbReference>
<dbReference type="AlphaFoldDB" id="A0A7L7L7M9"/>
<gene>
    <name evidence="6" type="ORF">HUW48_12530</name>
</gene>
<feature type="active site" description="Nucleophile" evidence="4">
    <location>
        <position position="38"/>
    </location>
</feature>
<evidence type="ECO:0000256" key="2">
    <source>
        <dbReference type="ARBA" id="ARBA00022963"/>
    </source>
</evidence>
<dbReference type="InterPro" id="IPR002641">
    <property type="entry name" value="PNPLA_dom"/>
</dbReference>
<dbReference type="Gene3D" id="3.40.1090.10">
    <property type="entry name" value="Cytosolic phospholipase A2 catalytic domain"/>
    <property type="match status" value="1"/>
</dbReference>
<name>A0A7L7L7M9_9BACT</name>
<dbReference type="KEGG" id="add:HUW48_12530"/>
<dbReference type="InterPro" id="IPR050301">
    <property type="entry name" value="NTE"/>
</dbReference>
<keyword evidence="1 4" id="KW-0378">Hydrolase</keyword>
<dbReference type="InterPro" id="IPR016035">
    <property type="entry name" value="Acyl_Trfase/lysoPLipase"/>
</dbReference>
<dbReference type="Pfam" id="PF01734">
    <property type="entry name" value="Patatin"/>
    <property type="match status" value="1"/>
</dbReference>
<evidence type="ECO:0000256" key="3">
    <source>
        <dbReference type="ARBA" id="ARBA00023098"/>
    </source>
</evidence>
<comment type="caution">
    <text evidence="4">Lacks conserved residue(s) required for the propagation of feature annotation.</text>
</comment>
<dbReference type="EMBL" id="CP055153">
    <property type="protein sequence ID" value="QMU28810.1"/>
    <property type="molecule type" value="Genomic_DNA"/>
</dbReference>
<evidence type="ECO:0000256" key="4">
    <source>
        <dbReference type="PROSITE-ProRule" id="PRU01161"/>
    </source>
</evidence>
<feature type="domain" description="PNPLA" evidence="5">
    <location>
        <begin position="5"/>
        <end position="163"/>
    </location>
</feature>
<dbReference type="PANTHER" id="PTHR14226">
    <property type="entry name" value="NEUROPATHY TARGET ESTERASE/SWISS CHEESE D.MELANOGASTER"/>
    <property type="match status" value="1"/>
</dbReference>
<proteinExistence type="predicted"/>
<feature type="short sequence motif" description="GXSXG" evidence="4">
    <location>
        <begin position="36"/>
        <end position="40"/>
    </location>
</feature>
<keyword evidence="3 4" id="KW-0443">Lipid metabolism</keyword>
<feature type="short sequence motif" description="DGA/G" evidence="4">
    <location>
        <begin position="150"/>
        <end position="152"/>
    </location>
</feature>
<protein>
    <submittedName>
        <fullName evidence="6">Patatin-like phospholipase family protein</fullName>
    </submittedName>
</protein>
<accession>A0A7L7L7M9</accession>
<keyword evidence="2 4" id="KW-0442">Lipid degradation</keyword>
<reference evidence="6 7" key="2">
    <citation type="submission" date="2020-08" db="EMBL/GenBank/DDBJ databases">
        <title>Adhaeribacter dokdonensis sp. nov., isolated from the rhizosphere of Elymus tsukushiensis, a plant native to the Dokdo Islands, Republic of Korea.</title>
        <authorList>
            <person name="Ghim S.Y."/>
        </authorList>
    </citation>
    <scope>NUCLEOTIDE SEQUENCE [LARGE SCALE GENOMIC DNA]</scope>
    <source>
        <strain evidence="6 7">KUDC8001</strain>
    </source>
</reference>